<organism evidence="1 2">
    <name type="scientific">Gilvirhabdus luticola</name>
    <dbReference type="NCBI Taxonomy" id="3079858"/>
    <lineage>
        <taxon>Bacteria</taxon>
        <taxon>Pseudomonadati</taxon>
        <taxon>Bacteroidota</taxon>
        <taxon>Flavobacteriia</taxon>
        <taxon>Flavobacteriales</taxon>
        <taxon>Flavobacteriaceae</taxon>
        <taxon>Gilvirhabdus</taxon>
    </lineage>
</organism>
<comment type="caution">
    <text evidence="1">The sequence shown here is derived from an EMBL/GenBank/DDBJ whole genome shotgun (WGS) entry which is preliminary data.</text>
</comment>
<evidence type="ECO:0000313" key="2">
    <source>
        <dbReference type="Proteomes" id="UP001268651"/>
    </source>
</evidence>
<sequence length="263" mass="29148">MKSIKVTLIFTVFSFFIQAQEQEQSIGALITDRPDATEASSTVGKSVFQIETGGLYESFENNNIKSENYTYNTTLLRYGILDNLELRLGWDFVEGTTKINGNKLDNVASGFSPLLLGVKIDVAKEKGCMPEIAFIGHIFPLFSASKDYRPESTGVDFRFSFAHTINKKSSLGYNLGAEWGNDSPEAAAIYTIAYGYSISDKFGFYAELYGDIPEDHSANHYWDAGITYLASIDLQLDAYFGTSITNGQDILIGLGASYRIRKK</sequence>
<dbReference type="Pfam" id="PF13557">
    <property type="entry name" value="Phenol_MetA_deg"/>
    <property type="match status" value="1"/>
</dbReference>
<dbReference type="Proteomes" id="UP001268651">
    <property type="component" value="Unassembled WGS sequence"/>
</dbReference>
<gene>
    <name evidence="1" type="ORF">RXV94_00230</name>
</gene>
<dbReference type="RefSeq" id="WP_316660271.1">
    <property type="nucleotide sequence ID" value="NZ_JAWHTF010000001.1"/>
</dbReference>
<dbReference type="InterPro" id="IPR025737">
    <property type="entry name" value="FApF"/>
</dbReference>
<evidence type="ECO:0000313" key="1">
    <source>
        <dbReference type="EMBL" id="MDU8884564.1"/>
    </source>
</evidence>
<reference evidence="1 2" key="1">
    <citation type="submission" date="2023-10" db="EMBL/GenBank/DDBJ databases">
        <title>Marimonas sp. nov. isolated from tidal mud flat.</title>
        <authorList>
            <person name="Jaincy N.J."/>
            <person name="Srinivasan S."/>
            <person name="Lee S.-S."/>
        </authorList>
    </citation>
    <scope>NUCLEOTIDE SEQUENCE [LARGE SCALE GENOMIC DNA]</scope>
    <source>
        <strain evidence="1 2">MJ-SS3</strain>
    </source>
</reference>
<proteinExistence type="predicted"/>
<protein>
    <submittedName>
        <fullName evidence="1">Transporter</fullName>
    </submittedName>
</protein>
<dbReference type="EMBL" id="JAWHTF010000001">
    <property type="protein sequence ID" value="MDU8884564.1"/>
    <property type="molecule type" value="Genomic_DNA"/>
</dbReference>
<name>A0ABU3U2J6_9FLAO</name>
<accession>A0ABU3U2J6</accession>
<keyword evidence="2" id="KW-1185">Reference proteome</keyword>